<dbReference type="PANTHER" id="PTHR35175">
    <property type="entry name" value="DUF1289 DOMAIN-CONTAINING PROTEIN"/>
    <property type="match status" value="1"/>
</dbReference>
<organism evidence="1 3">
    <name type="scientific">Neisseria macacae ATCC 33926</name>
    <dbReference type="NCBI Taxonomy" id="997348"/>
    <lineage>
        <taxon>Bacteria</taxon>
        <taxon>Pseudomonadati</taxon>
        <taxon>Pseudomonadota</taxon>
        <taxon>Betaproteobacteria</taxon>
        <taxon>Neisseriales</taxon>
        <taxon>Neisseriaceae</taxon>
        <taxon>Neisseria</taxon>
    </lineage>
</organism>
<dbReference type="EMBL" id="AFQE01000028">
    <property type="protein sequence ID" value="EGQ77954.1"/>
    <property type="molecule type" value="Genomic_DNA"/>
</dbReference>
<evidence type="ECO:0000313" key="3">
    <source>
        <dbReference type="Proteomes" id="UP000004982"/>
    </source>
</evidence>
<proteinExistence type="predicted"/>
<sequence length="87" mass="10013">MEQPDFFPIPSPCIGVCEANAKGYCKGCLRSREERLYWQKMTDDQKHQVMRLLSMRKTKIRNRQLDAMAAPEVGVEAQSGFLFEDEG</sequence>
<dbReference type="PANTHER" id="PTHR35175:SF1">
    <property type="entry name" value="OXIDOREDUCTASE"/>
    <property type="match status" value="1"/>
</dbReference>
<protein>
    <submittedName>
        <fullName evidence="2">DUF1289 domain-containing protein</fullName>
    </submittedName>
    <submittedName>
        <fullName evidence="1">Fe-S protein</fullName>
    </submittedName>
</protein>
<reference evidence="1 3" key="1">
    <citation type="submission" date="2011-05" db="EMBL/GenBank/DDBJ databases">
        <authorList>
            <person name="Muzny D."/>
            <person name="Qin X."/>
            <person name="Deng J."/>
            <person name="Jiang H."/>
            <person name="Liu Y."/>
            <person name="Qu J."/>
            <person name="Song X.-Z."/>
            <person name="Zhang L."/>
            <person name="Thornton R."/>
            <person name="Coyle M."/>
            <person name="Francisco L."/>
            <person name="Jackson L."/>
            <person name="Javaid M."/>
            <person name="Korchina V."/>
            <person name="Kovar C."/>
            <person name="Mata R."/>
            <person name="Mathew T."/>
            <person name="Ngo R."/>
            <person name="Nguyen L."/>
            <person name="Nguyen N."/>
            <person name="Okwuonu G."/>
            <person name="Ongeri F."/>
            <person name="Pham C."/>
            <person name="Simmons D."/>
            <person name="Wilczek-Boney K."/>
            <person name="Hale W."/>
            <person name="Jakkamsetti A."/>
            <person name="Pham P."/>
            <person name="Ruth R."/>
            <person name="San Lucas F."/>
            <person name="Warren J."/>
            <person name="Zhang J."/>
            <person name="Zhao Z."/>
            <person name="Zhou C."/>
            <person name="Zhu D."/>
            <person name="Lee S."/>
            <person name="Bess C."/>
            <person name="Blankenburg K."/>
            <person name="Forbes L."/>
            <person name="Fu Q."/>
            <person name="Gubbala S."/>
            <person name="Hirani K."/>
            <person name="Jayaseelan J.C."/>
            <person name="Lara F."/>
            <person name="Munidasa M."/>
            <person name="Palculict T."/>
            <person name="Patil S."/>
            <person name="Pu L.-L."/>
            <person name="Saada N."/>
            <person name="Tang L."/>
            <person name="Weissenberger G."/>
            <person name="Zhu Y."/>
            <person name="Hemphill L."/>
            <person name="Shang Y."/>
            <person name="Youmans B."/>
            <person name="Ayvaz T."/>
            <person name="Ross M."/>
            <person name="Santibanez J."/>
            <person name="Aqrawi P."/>
            <person name="Gross S."/>
            <person name="Joshi V."/>
            <person name="Fowler G."/>
            <person name="Nazareth L."/>
            <person name="Reid J."/>
            <person name="Worley K."/>
            <person name="Petrosino J."/>
            <person name="Highlander S."/>
            <person name="Gibbs R."/>
        </authorList>
    </citation>
    <scope>NUCLEOTIDE SEQUENCE [LARGE SCALE GENOMIC DNA]</scope>
    <source>
        <strain evidence="1 3">ATCC 33926</strain>
    </source>
</reference>
<reference evidence="2 4" key="2">
    <citation type="submission" date="2022-03" db="EMBL/GenBank/DDBJ databases">
        <title>Genome sequencing of Neisseria macacae.</title>
        <authorList>
            <person name="Baek M.-G."/>
        </authorList>
    </citation>
    <scope>NUCLEOTIDE SEQUENCE [LARGE SCALE GENOMIC DNA]</scope>
    <source>
        <strain evidence="2 4">ATCC 33926</strain>
    </source>
</reference>
<evidence type="ECO:0000313" key="2">
    <source>
        <dbReference type="EMBL" id="UNV84423.1"/>
    </source>
</evidence>
<dbReference type="InterPro" id="IPR010710">
    <property type="entry name" value="DUF1289"/>
</dbReference>
<dbReference type="Proteomes" id="UP000004982">
    <property type="component" value="Unassembled WGS sequence"/>
</dbReference>
<keyword evidence="4" id="KW-1185">Reference proteome</keyword>
<evidence type="ECO:0000313" key="4">
    <source>
        <dbReference type="Proteomes" id="UP000829455"/>
    </source>
</evidence>
<dbReference type="Proteomes" id="UP000829455">
    <property type="component" value="Chromosome"/>
</dbReference>
<dbReference type="AlphaFoldDB" id="A0AA36XLL6"/>
<dbReference type="RefSeq" id="WP_003761976.1">
    <property type="nucleotide sequence ID" value="NZ_CP094241.1"/>
</dbReference>
<dbReference type="Pfam" id="PF06945">
    <property type="entry name" value="DUF1289"/>
    <property type="match status" value="1"/>
</dbReference>
<dbReference type="EMBL" id="CP094241">
    <property type="protein sequence ID" value="UNV84423.1"/>
    <property type="molecule type" value="Genomic_DNA"/>
</dbReference>
<gene>
    <name evidence="1" type="ORF">HMPREF9418_0571</name>
    <name evidence="2" type="ORF">MON40_10475</name>
</gene>
<accession>A0AA36XLL6</accession>
<evidence type="ECO:0000313" key="1">
    <source>
        <dbReference type="EMBL" id="EGQ77954.1"/>
    </source>
</evidence>
<name>A0AA36XLL6_9NEIS</name>